<dbReference type="OrthoDB" id="598283at2"/>
<sequence>MGNKEILEQALTLKPVDRLMIIDGLLRSLDEPDAKIDELWAEEAENRLKAYREGRIEGISLDEVFMTR</sequence>
<evidence type="ECO:0008006" key="3">
    <source>
        <dbReference type="Google" id="ProtNLM"/>
    </source>
</evidence>
<organism evidence="1 2">
    <name type="scientific">Pelodictyon phaeoclathratiforme (strain DSM 5477 / BU-1)</name>
    <dbReference type="NCBI Taxonomy" id="324925"/>
    <lineage>
        <taxon>Bacteria</taxon>
        <taxon>Pseudomonadati</taxon>
        <taxon>Chlorobiota</taxon>
        <taxon>Chlorobiia</taxon>
        <taxon>Chlorobiales</taxon>
        <taxon>Chlorobiaceae</taxon>
        <taxon>Chlorobium/Pelodictyon group</taxon>
        <taxon>Pelodictyon</taxon>
    </lineage>
</organism>
<dbReference type="RefSeq" id="WP_012508429.1">
    <property type="nucleotide sequence ID" value="NC_011060.1"/>
</dbReference>
<evidence type="ECO:0000313" key="2">
    <source>
        <dbReference type="Proteomes" id="UP000002724"/>
    </source>
</evidence>
<gene>
    <name evidence="1" type="ordered locus">Ppha_1706</name>
</gene>
<dbReference type="EMBL" id="CP001110">
    <property type="protein sequence ID" value="ACF43942.1"/>
    <property type="molecule type" value="Genomic_DNA"/>
</dbReference>
<dbReference type="Proteomes" id="UP000002724">
    <property type="component" value="Chromosome"/>
</dbReference>
<dbReference type="Pfam" id="PF09720">
    <property type="entry name" value="Unstab_antitox"/>
    <property type="match status" value="1"/>
</dbReference>
<name>B4SAZ6_PELPB</name>
<dbReference type="NCBIfam" id="TIGR02574">
    <property type="entry name" value="stabl_TIGR02574"/>
    <property type="match status" value="1"/>
</dbReference>
<dbReference type="eggNOG" id="ENOG5033B20">
    <property type="taxonomic scope" value="Bacteria"/>
</dbReference>
<dbReference type="STRING" id="324925.Ppha_1706"/>
<protein>
    <recommendedName>
        <fullName evidence="3">Addiction module component, TIGR02574 family</fullName>
    </recommendedName>
</protein>
<dbReference type="InterPro" id="IPR013406">
    <property type="entry name" value="CHP02574_addiction_mod"/>
</dbReference>
<dbReference type="AlphaFoldDB" id="B4SAZ6"/>
<evidence type="ECO:0000313" key="1">
    <source>
        <dbReference type="EMBL" id="ACF43942.1"/>
    </source>
</evidence>
<dbReference type="HOGENOM" id="CLU_177580_2_2_10"/>
<reference evidence="1 2" key="1">
    <citation type="submission" date="2008-06" db="EMBL/GenBank/DDBJ databases">
        <title>Complete sequence of Pelodictyon phaeoclathratiforme BU-1.</title>
        <authorList>
            <consortium name="US DOE Joint Genome Institute"/>
            <person name="Lucas S."/>
            <person name="Copeland A."/>
            <person name="Lapidus A."/>
            <person name="Glavina del Rio T."/>
            <person name="Dalin E."/>
            <person name="Tice H."/>
            <person name="Bruce D."/>
            <person name="Goodwin L."/>
            <person name="Pitluck S."/>
            <person name="Schmutz J."/>
            <person name="Larimer F."/>
            <person name="Land M."/>
            <person name="Hauser L."/>
            <person name="Kyrpides N."/>
            <person name="Mikhailova N."/>
            <person name="Liu Z."/>
            <person name="Li T."/>
            <person name="Zhao F."/>
            <person name="Overmann J."/>
            <person name="Bryant D.A."/>
            <person name="Richardson P."/>
        </authorList>
    </citation>
    <scope>NUCLEOTIDE SEQUENCE [LARGE SCALE GENOMIC DNA]</scope>
    <source>
        <strain evidence="2">DSM 5477 / BU-1</strain>
    </source>
</reference>
<proteinExistence type="predicted"/>
<keyword evidence="2" id="KW-1185">Reference proteome</keyword>
<accession>B4SAZ6</accession>
<dbReference type="KEGG" id="pph:Ppha_1706"/>